<sequence length="41" mass="4539">MVASYGSGDCDIPNPVWFYGYRAALCSVEPLMLTAFNLPIR</sequence>
<name>A0A2R3U9G7_9CAUD</name>
<proteinExistence type="predicted"/>
<dbReference type="EMBL" id="MH102284">
    <property type="protein sequence ID" value="AVQ09806.1"/>
    <property type="molecule type" value="Genomic_DNA"/>
</dbReference>
<dbReference type="Proteomes" id="UP000244837">
    <property type="component" value="Segment"/>
</dbReference>
<dbReference type="RefSeq" id="YP_009799810.1">
    <property type="nucleotide sequence ID" value="NC_047947.1"/>
</dbReference>
<dbReference type="KEGG" id="vg:54990301"/>
<keyword evidence="2" id="KW-1185">Reference proteome</keyword>
<protein>
    <submittedName>
        <fullName evidence="1">Uncharacterized protein</fullName>
    </submittedName>
</protein>
<organism evidence="1 2">
    <name type="scientific">Salmonella phage vB_SenS_PHB07</name>
    <dbReference type="NCBI Taxonomy" id="2136179"/>
    <lineage>
        <taxon>Viruses</taxon>
        <taxon>Duplodnaviria</taxon>
        <taxon>Heunggongvirae</taxon>
        <taxon>Uroviricota</taxon>
        <taxon>Caudoviricetes</taxon>
        <taxon>Drexlerviridae</taxon>
        <taxon>Tempevirinae</taxon>
        <taxon>Tlsvirus</taxon>
        <taxon>Tlsvirus PHB07</taxon>
    </lineage>
</organism>
<reference evidence="1 2" key="1">
    <citation type="submission" date="2018-03" db="EMBL/GenBank/DDBJ databases">
        <title>Three Siphoviridae Salmonella enterica serovar enteritidis bacteriophage show promising potential for phage therapy.</title>
        <authorList>
            <person name="Chen Y."/>
            <person name="Sun E."/>
            <person name="Yang L."/>
            <person name="Wu B."/>
        </authorList>
    </citation>
    <scope>NUCLEOTIDE SEQUENCE [LARGE SCALE GENOMIC DNA]</scope>
</reference>
<dbReference type="GeneID" id="54990301"/>
<accession>A0A2R3U9G7</accession>
<evidence type="ECO:0000313" key="2">
    <source>
        <dbReference type="Proteomes" id="UP000244837"/>
    </source>
</evidence>
<evidence type="ECO:0000313" key="1">
    <source>
        <dbReference type="EMBL" id="AVQ09806.1"/>
    </source>
</evidence>